<dbReference type="InterPro" id="IPR020549">
    <property type="entry name" value="YbeY_CS"/>
</dbReference>
<dbReference type="PANTHER" id="PTHR46986">
    <property type="entry name" value="ENDORIBONUCLEASE YBEY, CHLOROPLASTIC"/>
    <property type="match status" value="1"/>
</dbReference>
<evidence type="ECO:0000256" key="2">
    <source>
        <dbReference type="ARBA" id="ARBA00022517"/>
    </source>
</evidence>
<dbReference type="InterPro" id="IPR002036">
    <property type="entry name" value="YbeY"/>
</dbReference>
<dbReference type="SUPFAM" id="SSF55486">
    <property type="entry name" value="Metalloproteases ('zincins'), catalytic domain"/>
    <property type="match status" value="1"/>
</dbReference>
<evidence type="ECO:0000256" key="8">
    <source>
        <dbReference type="ARBA" id="ARBA00022833"/>
    </source>
</evidence>
<dbReference type="PROSITE" id="PS01306">
    <property type="entry name" value="UPF0054"/>
    <property type="match status" value="1"/>
</dbReference>
<evidence type="ECO:0000256" key="1">
    <source>
        <dbReference type="ARBA" id="ARBA00010875"/>
    </source>
</evidence>
<organism evidence="10 11">
    <name type="scientific">Geochorda subterranea</name>
    <dbReference type="NCBI Taxonomy" id="3109564"/>
    <lineage>
        <taxon>Bacteria</taxon>
        <taxon>Bacillati</taxon>
        <taxon>Bacillota</taxon>
        <taxon>Limnochordia</taxon>
        <taxon>Limnochordales</taxon>
        <taxon>Geochordaceae</taxon>
        <taxon>Geochorda</taxon>
    </lineage>
</organism>
<dbReference type="InterPro" id="IPR023091">
    <property type="entry name" value="MetalPrtase_cat_dom_sf_prd"/>
</dbReference>
<evidence type="ECO:0000256" key="9">
    <source>
        <dbReference type="HAMAP-Rule" id="MF_00009"/>
    </source>
</evidence>
<evidence type="ECO:0000256" key="5">
    <source>
        <dbReference type="ARBA" id="ARBA00022723"/>
    </source>
</evidence>
<keyword evidence="2 9" id="KW-0690">Ribosome biogenesis</keyword>
<evidence type="ECO:0000256" key="4">
    <source>
        <dbReference type="ARBA" id="ARBA00022722"/>
    </source>
</evidence>
<dbReference type="EMBL" id="CP141614">
    <property type="protein sequence ID" value="WRP13506.1"/>
    <property type="molecule type" value="Genomic_DNA"/>
</dbReference>
<keyword evidence="4 9" id="KW-0540">Nuclease</keyword>
<keyword evidence="11" id="KW-1185">Reference proteome</keyword>
<sequence length="171" mass="19216">MRASERRPEPFVVRVHNHQREVAVSGYLRRRLLHRAVREVLRRELGPEAGRPREVSVALVDEPTIAALNRRFRGVDAPTDVLSFKLEDPEEPEPDPAPDPAEPQLLGEIVISVPRAVAQAEAYGHSVERELAYLAVHGCLHLLGYDHEDEPSRQAMRQREEAALSACGLTR</sequence>
<gene>
    <name evidence="9 10" type="primary">ybeY</name>
    <name evidence="10" type="ORF">VLY81_08580</name>
</gene>
<comment type="similarity">
    <text evidence="1 9">Belongs to the endoribonuclease YbeY family.</text>
</comment>
<reference evidence="11" key="1">
    <citation type="submission" date="2023-12" db="EMBL/GenBank/DDBJ databases">
        <title>Novel isolates from deep terrestrial aquifers shed light on the physiology and ecology of the class Limnochordia.</title>
        <authorList>
            <person name="Karnachuk O.V."/>
            <person name="Lukina A.P."/>
            <person name="Avakyan M.R."/>
            <person name="Kadnikov V."/>
            <person name="Begmatov S."/>
            <person name="Beletsky A.V."/>
            <person name="Mardanov A.V."/>
            <person name="Ravin N.V."/>
        </authorList>
    </citation>
    <scope>NUCLEOTIDE SEQUENCE [LARGE SCALE GENOMIC DNA]</scope>
    <source>
        <strain evidence="11">LN</strain>
    </source>
</reference>
<dbReference type="NCBIfam" id="TIGR00043">
    <property type="entry name" value="rRNA maturation RNase YbeY"/>
    <property type="match status" value="1"/>
</dbReference>
<keyword evidence="9" id="KW-0963">Cytoplasm</keyword>
<dbReference type="Gene3D" id="3.40.390.30">
    <property type="entry name" value="Metalloproteases ('zincins'), catalytic domain"/>
    <property type="match status" value="1"/>
</dbReference>
<dbReference type="Pfam" id="PF02130">
    <property type="entry name" value="YbeY"/>
    <property type="match status" value="1"/>
</dbReference>
<evidence type="ECO:0000256" key="3">
    <source>
        <dbReference type="ARBA" id="ARBA00022552"/>
    </source>
</evidence>
<protein>
    <recommendedName>
        <fullName evidence="9">Endoribonuclease YbeY</fullName>
        <ecNumber evidence="9">3.1.-.-</ecNumber>
    </recommendedName>
</protein>
<evidence type="ECO:0000256" key="6">
    <source>
        <dbReference type="ARBA" id="ARBA00022759"/>
    </source>
</evidence>
<dbReference type="EC" id="3.1.-.-" evidence="9"/>
<proteinExistence type="inferred from homology"/>
<accession>A0ABZ1BLS7</accession>
<dbReference type="Proteomes" id="UP001333102">
    <property type="component" value="Chromosome"/>
</dbReference>
<dbReference type="HAMAP" id="MF_00009">
    <property type="entry name" value="Endoribonucl_YbeY"/>
    <property type="match status" value="1"/>
</dbReference>
<comment type="function">
    <text evidence="9">Single strand-specific metallo-endoribonuclease involved in late-stage 70S ribosome quality control and in maturation of the 3' terminus of the 16S rRNA.</text>
</comment>
<keyword evidence="5 9" id="KW-0479">Metal-binding</keyword>
<evidence type="ECO:0000256" key="7">
    <source>
        <dbReference type="ARBA" id="ARBA00022801"/>
    </source>
</evidence>
<name>A0ABZ1BLS7_9FIRM</name>
<keyword evidence="8 9" id="KW-0862">Zinc</keyword>
<feature type="binding site" evidence="9">
    <location>
        <position position="141"/>
    </location>
    <ligand>
        <name>Zn(2+)</name>
        <dbReference type="ChEBI" id="CHEBI:29105"/>
        <note>catalytic</note>
    </ligand>
</feature>
<feature type="binding site" evidence="9">
    <location>
        <position position="147"/>
    </location>
    <ligand>
        <name>Zn(2+)</name>
        <dbReference type="ChEBI" id="CHEBI:29105"/>
        <note>catalytic</note>
    </ligand>
</feature>
<comment type="cofactor">
    <cofactor evidence="9">
        <name>Zn(2+)</name>
        <dbReference type="ChEBI" id="CHEBI:29105"/>
    </cofactor>
    <text evidence="9">Binds 1 zinc ion.</text>
</comment>
<evidence type="ECO:0000313" key="10">
    <source>
        <dbReference type="EMBL" id="WRP13506.1"/>
    </source>
</evidence>
<keyword evidence="7 9" id="KW-0378">Hydrolase</keyword>
<comment type="subcellular location">
    <subcellularLocation>
        <location evidence="9">Cytoplasm</location>
    </subcellularLocation>
</comment>
<dbReference type="PANTHER" id="PTHR46986:SF1">
    <property type="entry name" value="ENDORIBONUCLEASE YBEY, CHLOROPLASTIC"/>
    <property type="match status" value="1"/>
</dbReference>
<keyword evidence="3 9" id="KW-0698">rRNA processing</keyword>
<feature type="binding site" evidence="9">
    <location>
        <position position="137"/>
    </location>
    <ligand>
        <name>Zn(2+)</name>
        <dbReference type="ChEBI" id="CHEBI:29105"/>
        <note>catalytic</note>
    </ligand>
</feature>
<dbReference type="RefSeq" id="WP_324667751.1">
    <property type="nucleotide sequence ID" value="NZ_CP141614.1"/>
</dbReference>
<keyword evidence="6 9" id="KW-0255">Endonuclease</keyword>
<evidence type="ECO:0000313" key="11">
    <source>
        <dbReference type="Proteomes" id="UP001333102"/>
    </source>
</evidence>